<feature type="non-terminal residue" evidence="2">
    <location>
        <position position="245"/>
    </location>
</feature>
<feature type="compositionally biased region" description="Basic and acidic residues" evidence="1">
    <location>
        <begin position="234"/>
        <end position="245"/>
    </location>
</feature>
<keyword evidence="3" id="KW-1185">Reference proteome</keyword>
<accession>A0A8J2KPB4</accession>
<dbReference type="Proteomes" id="UP000708208">
    <property type="component" value="Unassembled WGS sequence"/>
</dbReference>
<comment type="caution">
    <text evidence="2">The sequence shown here is derived from an EMBL/GenBank/DDBJ whole genome shotgun (WGS) entry which is preliminary data.</text>
</comment>
<evidence type="ECO:0000313" key="2">
    <source>
        <dbReference type="EMBL" id="CAG7820568.1"/>
    </source>
</evidence>
<dbReference type="AlphaFoldDB" id="A0A8J2KPB4"/>
<feature type="region of interest" description="Disordered" evidence="1">
    <location>
        <begin position="76"/>
        <end position="245"/>
    </location>
</feature>
<proteinExistence type="predicted"/>
<organism evidence="2 3">
    <name type="scientific">Allacma fusca</name>
    <dbReference type="NCBI Taxonomy" id="39272"/>
    <lineage>
        <taxon>Eukaryota</taxon>
        <taxon>Metazoa</taxon>
        <taxon>Ecdysozoa</taxon>
        <taxon>Arthropoda</taxon>
        <taxon>Hexapoda</taxon>
        <taxon>Collembola</taxon>
        <taxon>Symphypleona</taxon>
        <taxon>Sminthuridae</taxon>
        <taxon>Allacma</taxon>
    </lineage>
</organism>
<evidence type="ECO:0000256" key="1">
    <source>
        <dbReference type="SAM" id="MobiDB-lite"/>
    </source>
</evidence>
<feature type="compositionally biased region" description="Basic and acidic residues" evidence="1">
    <location>
        <begin position="76"/>
        <end position="87"/>
    </location>
</feature>
<gene>
    <name evidence="2" type="ORF">AFUS01_LOCUS30953</name>
</gene>
<sequence>MWDRNNGQCLIGQRGVCGSDNGIEIRCEPGFECVNHKCEKRPDLEQLTGCKNKNGCEFGRENPPCHDPDGCEYGREASGGIEDRGESPDCEASGSCEKAIERPEGWGSRVRPMKQKGCQSGNCGSKKPKCGEGSSCNSNRPRPPMMRPTKKPCGEEGCGPKRQQSPCGEEGCGGKKPSPCGEEGCGAKKPSPCGEEGCGAKKPSPCGNGDSSCGQKPMRPTSSPCQDKGGCGGEKPKKGGCDSGN</sequence>
<feature type="compositionally biased region" description="Polar residues" evidence="1">
    <location>
        <begin position="209"/>
        <end position="225"/>
    </location>
</feature>
<protein>
    <submittedName>
        <fullName evidence="2">Uncharacterized protein</fullName>
    </submittedName>
</protein>
<reference evidence="2" key="1">
    <citation type="submission" date="2021-06" db="EMBL/GenBank/DDBJ databases">
        <authorList>
            <person name="Hodson N. C."/>
            <person name="Mongue J. A."/>
            <person name="Jaron S. K."/>
        </authorList>
    </citation>
    <scope>NUCLEOTIDE SEQUENCE</scope>
</reference>
<name>A0A8J2KPB4_9HEXA</name>
<evidence type="ECO:0000313" key="3">
    <source>
        <dbReference type="Proteomes" id="UP000708208"/>
    </source>
</evidence>
<dbReference type="EMBL" id="CAJVCH010482460">
    <property type="protein sequence ID" value="CAG7820568.1"/>
    <property type="molecule type" value="Genomic_DNA"/>
</dbReference>